<proteinExistence type="inferred from homology"/>
<dbReference type="Pfam" id="PF00400">
    <property type="entry name" value="WD40"/>
    <property type="match status" value="1"/>
</dbReference>
<gene>
    <name evidence="11" type="ORF">C5L36_0B06320</name>
    <name evidence="13" type="ORF">CAS74_003728</name>
    <name evidence="12" type="ORF">JL09_g2348</name>
</gene>
<dbReference type="GO" id="GO:0034399">
    <property type="term" value="C:nuclear periphery"/>
    <property type="evidence" value="ECO:0007669"/>
    <property type="project" value="EnsemblFungi"/>
</dbReference>
<evidence type="ECO:0000256" key="8">
    <source>
        <dbReference type="RuleBase" id="RU365004"/>
    </source>
</evidence>
<dbReference type="PANTHER" id="PTHR14773">
    <property type="entry name" value="WD REPEAT-CONTAINING PROTEIN 76"/>
    <property type="match status" value="1"/>
</dbReference>
<keyword evidence="3 7" id="KW-0853">WD repeat</keyword>
<dbReference type="GO" id="GO:0000785">
    <property type="term" value="C:chromatin"/>
    <property type="evidence" value="ECO:0007669"/>
    <property type="project" value="EnsemblFungi"/>
</dbReference>
<evidence type="ECO:0000256" key="3">
    <source>
        <dbReference type="ARBA" id="ARBA00022574"/>
    </source>
</evidence>
<dbReference type="Gene3D" id="2.130.10.10">
    <property type="entry name" value="YVTN repeat-like/Quinoprotein amine dehydrogenase"/>
    <property type="match status" value="1"/>
</dbReference>
<dbReference type="GO" id="GO:0005737">
    <property type="term" value="C:cytoplasm"/>
    <property type="evidence" value="ECO:0007669"/>
    <property type="project" value="EnsemblFungi"/>
</dbReference>
<dbReference type="Proteomes" id="UP000249293">
    <property type="component" value="Chromosome 2"/>
</dbReference>
<dbReference type="InterPro" id="IPR015943">
    <property type="entry name" value="WD40/YVTN_repeat-like_dom_sf"/>
</dbReference>
<dbReference type="SUPFAM" id="SSF50978">
    <property type="entry name" value="WD40 repeat-like"/>
    <property type="match status" value="1"/>
</dbReference>
<dbReference type="InterPro" id="IPR036322">
    <property type="entry name" value="WD40_repeat_dom_sf"/>
</dbReference>
<evidence type="ECO:0000256" key="5">
    <source>
        <dbReference type="ARBA" id="ARBA00022763"/>
    </source>
</evidence>
<feature type="coiled-coil region" evidence="9">
    <location>
        <begin position="70"/>
        <end position="100"/>
    </location>
</feature>
<feature type="region of interest" description="Disordered" evidence="10">
    <location>
        <begin position="32"/>
        <end position="63"/>
    </location>
</feature>
<dbReference type="STRING" id="4909.A0A099P336"/>
<dbReference type="PROSITE" id="PS00678">
    <property type="entry name" value="WD_REPEATS_1"/>
    <property type="match status" value="1"/>
</dbReference>
<dbReference type="GO" id="GO:0003677">
    <property type="term" value="F:DNA binding"/>
    <property type="evidence" value="ECO:0007669"/>
    <property type="project" value="UniProtKB-UniRule"/>
</dbReference>
<dbReference type="InterPro" id="IPR050853">
    <property type="entry name" value="WD_repeat_DNA-damage-binding"/>
</dbReference>
<dbReference type="EMBL" id="JQFK01000019">
    <property type="protein sequence ID" value="KGK38446.1"/>
    <property type="molecule type" value="Genomic_DNA"/>
</dbReference>
<accession>A0A099P336</accession>
<reference evidence="14" key="1">
    <citation type="journal article" date="2014" name="Microb. Cell Fact.">
        <title>Exploiting Issatchenkia orientalis SD108 for succinic acid production.</title>
        <authorList>
            <person name="Xiao H."/>
            <person name="Shao Z."/>
            <person name="Jiang Y."/>
            <person name="Dole S."/>
            <person name="Zhao H."/>
        </authorList>
    </citation>
    <scope>NUCLEOTIDE SEQUENCE [LARGE SCALE GENOMIC DNA]</scope>
    <source>
        <strain evidence="14">SD108</strain>
    </source>
</reference>
<evidence type="ECO:0000256" key="4">
    <source>
        <dbReference type="ARBA" id="ARBA00022737"/>
    </source>
</evidence>
<dbReference type="Proteomes" id="UP000195871">
    <property type="component" value="Unassembled WGS sequence"/>
</dbReference>
<dbReference type="EMBL" id="CP028774">
    <property type="protein sequence ID" value="AWU75386.1"/>
    <property type="molecule type" value="Genomic_DNA"/>
</dbReference>
<protein>
    <recommendedName>
        <fullName evidence="2 8">DNA damage-binding protein CMR1</fullName>
    </recommendedName>
</protein>
<dbReference type="KEGG" id="pkz:C5L36_0B06320"/>
<evidence type="ECO:0000313" key="15">
    <source>
        <dbReference type="Proteomes" id="UP000195871"/>
    </source>
</evidence>
<keyword evidence="5 8" id="KW-0227">DNA damage</keyword>
<dbReference type="AlphaFoldDB" id="A0A099P336"/>
<keyword evidence="4" id="KW-0677">Repeat</keyword>
<dbReference type="InterPro" id="IPR019775">
    <property type="entry name" value="WD40_repeat_CS"/>
</dbReference>
<dbReference type="GO" id="GO:2000001">
    <property type="term" value="P:regulation of DNA damage checkpoint"/>
    <property type="evidence" value="ECO:0007669"/>
    <property type="project" value="EnsemblFungi"/>
</dbReference>
<evidence type="ECO:0000256" key="6">
    <source>
        <dbReference type="ARBA" id="ARBA00023125"/>
    </source>
</evidence>
<dbReference type="eggNOG" id="KOG4328">
    <property type="taxonomic scope" value="Eukaryota"/>
</dbReference>
<evidence type="ECO:0000256" key="10">
    <source>
        <dbReference type="SAM" id="MobiDB-lite"/>
    </source>
</evidence>
<evidence type="ECO:0000313" key="14">
    <source>
        <dbReference type="Proteomes" id="UP000029867"/>
    </source>
</evidence>
<keyword evidence="9" id="KW-0175">Coiled coil</keyword>
<dbReference type="PANTHER" id="PTHR14773:SF0">
    <property type="entry name" value="WD REPEAT-CONTAINING PROTEIN 76"/>
    <property type="match status" value="1"/>
</dbReference>
<dbReference type="OrthoDB" id="9890280at2759"/>
<dbReference type="RefSeq" id="XP_029320863.1">
    <property type="nucleotide sequence ID" value="XM_029465004.1"/>
</dbReference>
<comment type="similarity">
    <text evidence="1 8">Belongs to the WD repeat DDB2/WDR76 family.</text>
</comment>
<organism evidence="12 14">
    <name type="scientific">Pichia kudriavzevii</name>
    <name type="common">Yeast</name>
    <name type="synonym">Issatchenkia orientalis</name>
    <dbReference type="NCBI Taxonomy" id="4909"/>
    <lineage>
        <taxon>Eukaryota</taxon>
        <taxon>Fungi</taxon>
        <taxon>Dikarya</taxon>
        <taxon>Ascomycota</taxon>
        <taxon>Saccharomycotina</taxon>
        <taxon>Pichiomycetes</taxon>
        <taxon>Pichiales</taxon>
        <taxon>Pichiaceae</taxon>
        <taxon>Pichia</taxon>
    </lineage>
</organism>
<sequence length="512" mass="58250">MSISEFEKQRQANIARNKELLRKLNLTELANEFGKSDNNIKPKPKPKNKPKPKVKIEKEAPIPLRRSRRIAGVKAEDTEANKELDKLDEEKLEKERLKALESVRLSDDLKLTEVISDVSVLDKLGKSFSMGDFFDEIKTKPLANKTIQQAREDMEKLSLYESFHPNHILLTTSRMTTIEFHPSNKRKVVFGGDTNGMLGIWAVDDDGDDEPAITRFNPHRKNIARIAVRPEALEEVVSCSYDGSIRTMDLTKNISKVIVEFDDQWGDASGISDFKFIDKNVGYLTTLNGEFAKFDLREDTIRRESCDVYRLHDKKIGYFSACPTDSNLVASASLDRTMRIWDLRMIRRQVWSDYEDAKGPQCIAAYRSRLSVSCTDWNKSGDIVCNGYDDSIRIFQMDKGEGILSYSKTLVKPEEGDVAENLNPDVTIKHNCQSGRWVSILKSRWQEDPMDGVEKFVIANMKKYFDIYSRDGTMLAHIGDENMTSVPAVCTFHPTENWVVGGNSSGKTFLLT</sequence>
<dbReference type="VEuPathDB" id="FungiDB:C5L36_0B06320"/>
<dbReference type="EMBL" id="NHMM01000005">
    <property type="protein sequence ID" value="OUT21607.1"/>
    <property type="molecule type" value="Genomic_DNA"/>
</dbReference>
<evidence type="ECO:0000256" key="2">
    <source>
        <dbReference type="ARBA" id="ARBA00021132"/>
    </source>
</evidence>
<evidence type="ECO:0000313" key="12">
    <source>
        <dbReference type="EMBL" id="KGK38446.1"/>
    </source>
</evidence>
<evidence type="ECO:0000256" key="1">
    <source>
        <dbReference type="ARBA" id="ARBA00005434"/>
    </source>
</evidence>
<evidence type="ECO:0000256" key="7">
    <source>
        <dbReference type="PROSITE-ProRule" id="PRU00221"/>
    </source>
</evidence>
<evidence type="ECO:0000313" key="16">
    <source>
        <dbReference type="Proteomes" id="UP000249293"/>
    </source>
</evidence>
<dbReference type="PROSITE" id="PS50082">
    <property type="entry name" value="WD_REPEATS_2"/>
    <property type="match status" value="1"/>
</dbReference>
<name>A0A099P336_PICKU</name>
<dbReference type="InterPro" id="IPR001680">
    <property type="entry name" value="WD40_rpt"/>
</dbReference>
<dbReference type="Proteomes" id="UP000029867">
    <property type="component" value="Unassembled WGS sequence"/>
</dbReference>
<evidence type="ECO:0000313" key="11">
    <source>
        <dbReference type="EMBL" id="AWU75386.1"/>
    </source>
</evidence>
<keyword evidence="6 8" id="KW-0238">DNA-binding</keyword>
<keyword evidence="16" id="KW-1185">Reference proteome</keyword>
<dbReference type="GO" id="GO:0006974">
    <property type="term" value="P:DNA damage response"/>
    <property type="evidence" value="ECO:0007669"/>
    <property type="project" value="UniProtKB-KW"/>
</dbReference>
<comment type="function">
    <text evidence="8">DNA-binding protein that binds to both single- and double-stranded DNA. Binds preferentially to UV-damaged DNA. May be involved in DNA-metabolic processes.</text>
</comment>
<dbReference type="SMART" id="SM00320">
    <property type="entry name" value="WD40"/>
    <property type="match status" value="4"/>
</dbReference>
<evidence type="ECO:0000313" key="13">
    <source>
        <dbReference type="EMBL" id="OUT21607.1"/>
    </source>
</evidence>
<feature type="compositionally biased region" description="Basic residues" evidence="10">
    <location>
        <begin position="42"/>
        <end position="53"/>
    </location>
</feature>
<dbReference type="HOGENOM" id="CLU_017019_1_1_1"/>
<reference evidence="13 15" key="3">
    <citation type="submission" date="2017-05" db="EMBL/GenBank/DDBJ databases">
        <title>The Genome Sequence of Candida krusei Ckrusei653.</title>
        <authorList>
            <person name="Cuomo C."/>
            <person name="Forche A."/>
            <person name="Young S."/>
            <person name="Abouelleil A."/>
            <person name="Cao P."/>
            <person name="Chapman S."/>
            <person name="Cusick C."/>
            <person name="Shea T."/>
            <person name="Nusbaum C."/>
            <person name="Birren B."/>
        </authorList>
    </citation>
    <scope>NUCLEOTIDE SEQUENCE [LARGE SCALE GENOMIC DNA]</scope>
    <source>
        <strain evidence="13 15">Ckrusei653</strain>
    </source>
</reference>
<reference evidence="12" key="2">
    <citation type="submission" date="2014-08" db="EMBL/GenBank/DDBJ databases">
        <title>Exploiting Issatchenkia orientalis SD108 for Succinic Acid Production.</title>
        <authorList>
            <person name="Xiao H."/>
            <person name="Shao Z."/>
            <person name="Jiang Y."/>
            <person name="Dole S."/>
            <person name="Zhao H."/>
        </authorList>
    </citation>
    <scope>NUCLEOTIDE SEQUENCE [LARGE SCALE GENOMIC DNA]</scope>
    <source>
        <strain evidence="12">SD108</strain>
    </source>
</reference>
<reference evidence="11 16" key="4">
    <citation type="submission" date="2018-06" db="EMBL/GenBank/DDBJ databases">
        <title>Population genomics shows no distinction between pathogenic Candida krusei and environmental Pichia kudriavzevii: One species, four names.</title>
        <authorList>
            <person name="Douglass A.P."/>
            <person name="Offei B."/>
            <person name="Braun-Galleani S."/>
            <person name="Coughlan A.Y."/>
            <person name="Martos A."/>
            <person name="Ortiz-Merino R.A."/>
            <person name="Byrne K.P."/>
            <person name="Wolfe K.H."/>
        </authorList>
    </citation>
    <scope>NUCLEOTIDE SEQUENCE [LARGE SCALE GENOMIC DNA]</scope>
    <source>
        <strain evidence="11 16">CBS573</strain>
    </source>
</reference>
<evidence type="ECO:0000256" key="9">
    <source>
        <dbReference type="SAM" id="Coils"/>
    </source>
</evidence>
<dbReference type="GeneID" id="40383151"/>
<feature type="repeat" description="WD" evidence="7">
    <location>
        <begin position="309"/>
        <end position="344"/>
    </location>
</feature>